<dbReference type="EMBL" id="JASBWV010000002">
    <property type="protein sequence ID" value="KAJ9127515.1"/>
    <property type="molecule type" value="Genomic_DNA"/>
</dbReference>
<evidence type="ECO:0000313" key="1">
    <source>
        <dbReference type="EMBL" id="KAJ9127515.1"/>
    </source>
</evidence>
<accession>A0ACC2XVW4</accession>
<name>A0ACC2XVW4_9TREE</name>
<dbReference type="Proteomes" id="UP001234202">
    <property type="component" value="Unassembled WGS sequence"/>
</dbReference>
<proteinExistence type="predicted"/>
<gene>
    <name evidence="1" type="ORF">QFC24_000924</name>
</gene>
<sequence>MAGSTPTRDARSSRMASKPYDRPSSASSSAANTPNKAAGGGGLLRSLVGKLYSPFGAKHRESATRSREEDEEVNGQNSEGNQEKHGSTRYADNNGGSREWTSESDNKMEFEEEDYQPIRPIQQALQSLQPITPEQSTRLLAKFMADKQTHGQAGQQTPEEQQAISELLRRATEDHGKSSVLGESASDSTARSLSVSKTGRGLFSSPVRQKGFVRSNSNDILAGSPSRSRTSVKPIEGSPARSWRPLHASTLAQSQSSENSASSIQQSQPKSSQPSRTTTQSFNERSSTNKPTILPFASRQPSSLSKSTSMFALSTQSERQAASKAMPSSLNQSSVPNSRTYTRLDPILCSKWTSLIPFSELTVRTDNGTGQNSSSPIKSAAARTLENLLSKAEAESDKKFNVEPISNPYEGYRFHIGSSSTPLGGSSRQSMTSSSSRTRTNLKPRARSSLGGSKPVPDTSKMSDLDLITASVQAEQTNKRIRKSSPAAISKGKSSEQSSNRMQVDESPLLKKANRESVATPTPARSSYTILERPQSPVKPPTSKFHNQEPQSTTPKQPPPVKSSAFDIISRTIAASAQTEQTTRTSVSFASLPTSEPPKLPAQSDILSSAKHQPTSLTPEELVRGLNVSALPVNTFRSLTGGDDLGKDTSALARQQALTIKSDKLPRFTFTFRMPEAPTATVRLLPTPPTTGFTGWGAGMTPQAGKSNDMWECSTCMCKSASTSTKCDVCGEPKPSVKVVPSTASVGFTGWGAGILPPPTSTDKWECSTCLCKSADTSTKCDVCETPRPGVPTLPKVANVGFTGWGVGAQEQVKPASTWTCSTCALQSKETSSKCEVCGADRC</sequence>
<evidence type="ECO:0000313" key="2">
    <source>
        <dbReference type="Proteomes" id="UP001234202"/>
    </source>
</evidence>
<reference evidence="1" key="1">
    <citation type="submission" date="2023-04" db="EMBL/GenBank/DDBJ databases">
        <title>Draft Genome sequencing of Naganishia species isolated from polar environments using Oxford Nanopore Technology.</title>
        <authorList>
            <person name="Leo P."/>
            <person name="Venkateswaran K."/>
        </authorList>
    </citation>
    <scope>NUCLEOTIDE SEQUENCE</scope>
    <source>
        <strain evidence="1">DBVPG 5303</strain>
    </source>
</reference>
<keyword evidence="2" id="KW-1185">Reference proteome</keyword>
<protein>
    <submittedName>
        <fullName evidence="1">Uncharacterized protein</fullName>
    </submittedName>
</protein>
<comment type="caution">
    <text evidence="1">The sequence shown here is derived from an EMBL/GenBank/DDBJ whole genome shotgun (WGS) entry which is preliminary data.</text>
</comment>
<organism evidence="1 2">
    <name type="scientific">Naganishia onofrii</name>
    <dbReference type="NCBI Taxonomy" id="1851511"/>
    <lineage>
        <taxon>Eukaryota</taxon>
        <taxon>Fungi</taxon>
        <taxon>Dikarya</taxon>
        <taxon>Basidiomycota</taxon>
        <taxon>Agaricomycotina</taxon>
        <taxon>Tremellomycetes</taxon>
        <taxon>Filobasidiales</taxon>
        <taxon>Filobasidiaceae</taxon>
        <taxon>Naganishia</taxon>
    </lineage>
</organism>